<protein>
    <submittedName>
        <fullName evidence="2">Uncharacterized protein</fullName>
    </submittedName>
</protein>
<gene>
    <name evidence="2" type="ORF">ERS852471_01343</name>
</gene>
<evidence type="ECO:0000256" key="1">
    <source>
        <dbReference type="SAM" id="MobiDB-lite"/>
    </source>
</evidence>
<sequence length="89" mass="10041">MTKHIFDKIALKNTENLSSHNFTNDYTLGISNNIDGLKINDDASNEEVLSDLNIEGVKGDREEERKLEHNKEGKNTNIADLPIFPNLSE</sequence>
<accession>A0A174E4S5</accession>
<dbReference type="AlphaFoldDB" id="A0A174E4S5"/>
<dbReference type="EMBL" id="CYZX01000007">
    <property type="protein sequence ID" value="CUO31429.1"/>
    <property type="molecule type" value="Genomic_DNA"/>
</dbReference>
<dbReference type="OrthoDB" id="1937661at2"/>
<feature type="region of interest" description="Disordered" evidence="1">
    <location>
        <begin position="59"/>
        <end position="89"/>
    </location>
</feature>
<organism evidence="2 3">
    <name type="scientific">Clostridium disporicum</name>
    <dbReference type="NCBI Taxonomy" id="84024"/>
    <lineage>
        <taxon>Bacteria</taxon>
        <taxon>Bacillati</taxon>
        <taxon>Bacillota</taxon>
        <taxon>Clostridia</taxon>
        <taxon>Eubacteriales</taxon>
        <taxon>Clostridiaceae</taxon>
        <taxon>Clostridium</taxon>
    </lineage>
</organism>
<dbReference type="RefSeq" id="WP_055264953.1">
    <property type="nucleotide sequence ID" value="NZ_CABIXQ010000007.1"/>
</dbReference>
<proteinExistence type="predicted"/>
<evidence type="ECO:0000313" key="2">
    <source>
        <dbReference type="EMBL" id="CUO31429.1"/>
    </source>
</evidence>
<feature type="compositionally biased region" description="Basic and acidic residues" evidence="1">
    <location>
        <begin position="59"/>
        <end position="74"/>
    </location>
</feature>
<dbReference type="Proteomes" id="UP000095594">
    <property type="component" value="Unassembled WGS sequence"/>
</dbReference>
<reference evidence="2 3" key="1">
    <citation type="submission" date="2015-09" db="EMBL/GenBank/DDBJ databases">
        <authorList>
            <consortium name="Pathogen Informatics"/>
        </authorList>
    </citation>
    <scope>NUCLEOTIDE SEQUENCE [LARGE SCALE GENOMIC DNA]</scope>
    <source>
        <strain evidence="2 3">2789STDY5834856</strain>
    </source>
</reference>
<evidence type="ECO:0000313" key="3">
    <source>
        <dbReference type="Proteomes" id="UP000095594"/>
    </source>
</evidence>
<name>A0A174E4S5_9CLOT</name>